<evidence type="ECO:0000313" key="1">
    <source>
        <dbReference type="EMBL" id="GIT94904.1"/>
    </source>
</evidence>
<dbReference type="EMBL" id="BPFH01000002">
    <property type="protein sequence ID" value="GIT94904.1"/>
    <property type="molecule type" value="Genomic_DNA"/>
</dbReference>
<gene>
    <name evidence="1" type="ORF">JANAI62_15270</name>
</gene>
<protein>
    <recommendedName>
        <fullName evidence="3">DUF2332 domain-containing protein</fullName>
    </recommendedName>
</protein>
<reference evidence="1 2" key="1">
    <citation type="submission" date="2021-05" db="EMBL/GenBank/DDBJ databases">
        <title>Bacteria Genome sequencing.</title>
        <authorList>
            <person name="Takabe Y."/>
            <person name="Nakajima Y."/>
            <person name="Suzuki S."/>
            <person name="Shiozaki T."/>
        </authorList>
    </citation>
    <scope>NUCLEOTIDE SEQUENCE [LARGE SCALE GENOMIC DNA]</scope>
    <source>
        <strain evidence="1 2">AI_62</strain>
    </source>
</reference>
<proteinExistence type="predicted"/>
<comment type="caution">
    <text evidence="1">The sequence shown here is derived from an EMBL/GenBank/DDBJ whole genome shotgun (WGS) entry which is preliminary data.</text>
</comment>
<accession>A0ABQ4NL28</accession>
<sequence>MTAAPLTAAFHRQGRACEDLGSPFMGQLMGMLGDRLTPDDGAIAARLFAWEGDVSPAGASLPLRLAGGLHALVLQGHAELRAVYPPNQVSDDRLWQAVREALDTDYTFLDDWLASAPQTNELRRSIALRAVGQWLHHRFGYPLDMMELGASAGLNLNWDRFGLTLPGHRYGPDDAPFDLTPDWDGPMPPEGTPVVSARHGVDLRPLHPARDGLRLRAYLWPDQPDRLARMDAALALAPNPVDAGDAGDWITARLQRPTVPGTCRLIYHTVAWQYFPPDTDKTARMAIEAAGAAATDETPLAWFAMETDHTPPGARLTLRLWPGDLTLDAGRVDFHGRWMQWRLE</sequence>
<evidence type="ECO:0000313" key="2">
    <source>
        <dbReference type="Proteomes" id="UP000786693"/>
    </source>
</evidence>
<dbReference type="Pfam" id="PF10094">
    <property type="entry name" value="DUF2332"/>
    <property type="match status" value="1"/>
</dbReference>
<name>A0ABQ4NL28_9RHOB</name>
<dbReference type="Proteomes" id="UP000786693">
    <property type="component" value="Unassembled WGS sequence"/>
</dbReference>
<evidence type="ECO:0008006" key="3">
    <source>
        <dbReference type="Google" id="ProtNLM"/>
    </source>
</evidence>
<keyword evidence="2" id="KW-1185">Reference proteome</keyword>
<dbReference type="InterPro" id="IPR011200">
    <property type="entry name" value="UCP012608"/>
</dbReference>
<organism evidence="1 2">
    <name type="scientific">Jannaschia pagri</name>
    <dbReference type="NCBI Taxonomy" id="2829797"/>
    <lineage>
        <taxon>Bacteria</taxon>
        <taxon>Pseudomonadati</taxon>
        <taxon>Pseudomonadota</taxon>
        <taxon>Alphaproteobacteria</taxon>
        <taxon>Rhodobacterales</taxon>
        <taxon>Roseobacteraceae</taxon>
        <taxon>Jannaschia</taxon>
    </lineage>
</organism>
<dbReference type="RefSeq" id="WP_220748396.1">
    <property type="nucleotide sequence ID" value="NZ_BPFH01000002.1"/>
</dbReference>
<dbReference type="PIRSF" id="PIRSF012608">
    <property type="entry name" value="UCP012608"/>
    <property type="match status" value="1"/>
</dbReference>